<organism evidence="1 2">
    <name type="scientific">Gossypium stocksii</name>
    <dbReference type="NCBI Taxonomy" id="47602"/>
    <lineage>
        <taxon>Eukaryota</taxon>
        <taxon>Viridiplantae</taxon>
        <taxon>Streptophyta</taxon>
        <taxon>Embryophyta</taxon>
        <taxon>Tracheophyta</taxon>
        <taxon>Spermatophyta</taxon>
        <taxon>Magnoliopsida</taxon>
        <taxon>eudicotyledons</taxon>
        <taxon>Gunneridae</taxon>
        <taxon>Pentapetalae</taxon>
        <taxon>rosids</taxon>
        <taxon>malvids</taxon>
        <taxon>Malvales</taxon>
        <taxon>Malvaceae</taxon>
        <taxon>Malvoideae</taxon>
        <taxon>Gossypium</taxon>
    </lineage>
</organism>
<evidence type="ECO:0000313" key="2">
    <source>
        <dbReference type="Proteomes" id="UP000828251"/>
    </source>
</evidence>
<sequence length="67" mass="7449">MAKDSTKAVVEPIELPMGLITRARAKRFKEDIVGLIDQILGEFVAGLIDQSWTCTLFMPCNLLQAKL</sequence>
<gene>
    <name evidence="1" type="ORF">J1N35_041023</name>
</gene>
<accession>A0A9D3ZIA9</accession>
<dbReference type="OrthoDB" id="1017754at2759"/>
<dbReference type="AlphaFoldDB" id="A0A9D3ZIA9"/>
<reference evidence="1 2" key="1">
    <citation type="journal article" date="2021" name="Plant Biotechnol. J.">
        <title>Multi-omics assisted identification of the key and species-specific regulatory components of drought-tolerant mechanisms in Gossypium stocksii.</title>
        <authorList>
            <person name="Yu D."/>
            <person name="Ke L."/>
            <person name="Zhang D."/>
            <person name="Wu Y."/>
            <person name="Sun Y."/>
            <person name="Mei J."/>
            <person name="Sun J."/>
            <person name="Sun Y."/>
        </authorList>
    </citation>
    <scope>NUCLEOTIDE SEQUENCE [LARGE SCALE GENOMIC DNA]</scope>
    <source>
        <strain evidence="2">cv. E1</strain>
        <tissue evidence="1">Leaf</tissue>
    </source>
</reference>
<proteinExistence type="predicted"/>
<protein>
    <submittedName>
        <fullName evidence="1">Uncharacterized protein</fullName>
    </submittedName>
</protein>
<evidence type="ECO:0000313" key="1">
    <source>
        <dbReference type="EMBL" id="KAH1039280.1"/>
    </source>
</evidence>
<comment type="caution">
    <text evidence="1">The sequence shown here is derived from an EMBL/GenBank/DDBJ whole genome shotgun (WGS) entry which is preliminary data.</text>
</comment>
<name>A0A9D3ZIA9_9ROSI</name>
<dbReference type="EMBL" id="JAIQCV010000012">
    <property type="protein sequence ID" value="KAH1039280.1"/>
    <property type="molecule type" value="Genomic_DNA"/>
</dbReference>
<keyword evidence="2" id="KW-1185">Reference proteome</keyword>
<dbReference type="Proteomes" id="UP000828251">
    <property type="component" value="Unassembled WGS sequence"/>
</dbReference>